<dbReference type="PANTHER" id="PTHR46797:SF1">
    <property type="entry name" value="METHYLPHOSPHONATE SYNTHASE"/>
    <property type="match status" value="1"/>
</dbReference>
<evidence type="ECO:0000313" key="5">
    <source>
        <dbReference type="Proteomes" id="UP000199544"/>
    </source>
</evidence>
<dbReference type="PANTHER" id="PTHR46797">
    <property type="entry name" value="HTH-TYPE TRANSCRIPTIONAL REGULATOR"/>
    <property type="match status" value="1"/>
</dbReference>
<protein>
    <submittedName>
        <fullName evidence="4">Tetratricopeptide repeat-containing protein</fullName>
    </submittedName>
</protein>
<dbReference type="GO" id="GO:0005829">
    <property type="term" value="C:cytosol"/>
    <property type="evidence" value="ECO:0007669"/>
    <property type="project" value="TreeGrafter"/>
</dbReference>
<dbReference type="InterPro" id="IPR050807">
    <property type="entry name" value="TransReg_Diox_bact_type"/>
</dbReference>
<dbReference type="Pfam" id="PF13181">
    <property type="entry name" value="TPR_8"/>
    <property type="match status" value="1"/>
</dbReference>
<dbReference type="AlphaFoldDB" id="A0A1G9XYP8"/>
<feature type="repeat" description="TPR" evidence="2">
    <location>
        <begin position="221"/>
        <end position="254"/>
    </location>
</feature>
<dbReference type="CDD" id="cd00093">
    <property type="entry name" value="HTH_XRE"/>
    <property type="match status" value="1"/>
</dbReference>
<evidence type="ECO:0000256" key="2">
    <source>
        <dbReference type="PROSITE-ProRule" id="PRU00339"/>
    </source>
</evidence>
<evidence type="ECO:0000259" key="3">
    <source>
        <dbReference type="PROSITE" id="PS50943"/>
    </source>
</evidence>
<keyword evidence="1" id="KW-0238">DNA-binding</keyword>
<dbReference type="SUPFAM" id="SSF48452">
    <property type="entry name" value="TPR-like"/>
    <property type="match status" value="1"/>
</dbReference>
<dbReference type="GO" id="GO:0003677">
    <property type="term" value="F:DNA binding"/>
    <property type="evidence" value="ECO:0007669"/>
    <property type="project" value="UniProtKB-KW"/>
</dbReference>
<evidence type="ECO:0000313" key="4">
    <source>
        <dbReference type="EMBL" id="SDN01962.1"/>
    </source>
</evidence>
<dbReference type="Pfam" id="PF13424">
    <property type="entry name" value="TPR_12"/>
    <property type="match status" value="1"/>
</dbReference>
<dbReference type="SUPFAM" id="SSF47413">
    <property type="entry name" value="lambda repressor-like DNA-binding domains"/>
    <property type="match status" value="1"/>
</dbReference>
<reference evidence="5" key="1">
    <citation type="submission" date="2016-10" db="EMBL/GenBank/DDBJ databases">
        <authorList>
            <person name="Varghese N."/>
            <person name="Submissions S."/>
        </authorList>
    </citation>
    <scope>NUCLEOTIDE SEQUENCE [LARGE SCALE GENOMIC DNA]</scope>
    <source>
        <strain evidence="5">CGMCC 1.6854</strain>
    </source>
</reference>
<dbReference type="EMBL" id="FNHW01000001">
    <property type="protein sequence ID" value="SDN01962.1"/>
    <property type="molecule type" value="Genomic_DNA"/>
</dbReference>
<dbReference type="GO" id="GO:0003700">
    <property type="term" value="F:DNA-binding transcription factor activity"/>
    <property type="evidence" value="ECO:0007669"/>
    <property type="project" value="TreeGrafter"/>
</dbReference>
<evidence type="ECO:0000256" key="1">
    <source>
        <dbReference type="ARBA" id="ARBA00023125"/>
    </source>
</evidence>
<dbReference type="Pfam" id="PF01381">
    <property type="entry name" value="HTH_3"/>
    <property type="match status" value="1"/>
</dbReference>
<dbReference type="STRING" id="459525.SAMN04488137_3095"/>
<dbReference type="SMART" id="SM00028">
    <property type="entry name" value="TPR"/>
    <property type="match status" value="5"/>
</dbReference>
<dbReference type="InterPro" id="IPR001387">
    <property type="entry name" value="Cro/C1-type_HTH"/>
</dbReference>
<dbReference type="InterPro" id="IPR010982">
    <property type="entry name" value="Lambda_DNA-bd_dom_sf"/>
</dbReference>
<feature type="domain" description="HTH cro/C1-type" evidence="3">
    <location>
        <begin position="7"/>
        <end position="60"/>
    </location>
</feature>
<dbReference type="SMART" id="SM00530">
    <property type="entry name" value="HTH_XRE"/>
    <property type="match status" value="1"/>
</dbReference>
<name>A0A1G9XYP8_9BACL</name>
<proteinExistence type="predicted"/>
<gene>
    <name evidence="4" type="ORF">SAMN04488137_3095</name>
</gene>
<dbReference type="Proteomes" id="UP000199544">
    <property type="component" value="Unassembled WGS sequence"/>
</dbReference>
<dbReference type="PROSITE" id="PS50005">
    <property type="entry name" value="TPR"/>
    <property type="match status" value="1"/>
</dbReference>
<dbReference type="PROSITE" id="PS50943">
    <property type="entry name" value="HTH_CROC1"/>
    <property type="match status" value="1"/>
</dbReference>
<dbReference type="InterPro" id="IPR011990">
    <property type="entry name" value="TPR-like_helical_dom_sf"/>
</dbReference>
<dbReference type="Gene3D" id="1.25.40.10">
    <property type="entry name" value="Tetratricopeptide repeat domain"/>
    <property type="match status" value="1"/>
</dbReference>
<keyword evidence="5" id="KW-1185">Reference proteome</keyword>
<dbReference type="Gene3D" id="1.10.260.40">
    <property type="entry name" value="lambda repressor-like DNA-binding domains"/>
    <property type="match status" value="1"/>
</dbReference>
<keyword evidence="2" id="KW-0802">TPR repeat</keyword>
<accession>A0A1G9XYP8</accession>
<organism evidence="4 5">
    <name type="scientific">Fictibacillus solisalsi</name>
    <dbReference type="NCBI Taxonomy" id="459525"/>
    <lineage>
        <taxon>Bacteria</taxon>
        <taxon>Bacillati</taxon>
        <taxon>Bacillota</taxon>
        <taxon>Bacilli</taxon>
        <taxon>Bacillales</taxon>
        <taxon>Fictibacillaceae</taxon>
        <taxon>Fictibacillus</taxon>
    </lineage>
</organism>
<sequence>MIRGEKIKYFREKSKLTQKQLTSGICSVPYLSKVENNSIVPSKEILELLCKKLNIEYDELLQSSSTAEIRKLIYTWYDDIKARKRSATRDHYINIEKKMKGIKDIELLSMFHLCATRHYLLLREFENAEEQLAQAEKYIEYTPKETVAYYFYFSGLYEYLKGHFQKALELYLKAKDYVSEPEYHYQLALIYSRLGKITLSIFHSERAMEEFHKNIQFKKVIDCYILLGIDYNRINEHSTAITYFEKALKGIESLPDIGHLRIHIYHNMGIVYHKMKKPWEAIEYFLKSLNARNELQGGELTIYLLANNLFQLNETEDATRWITKGLELLKGELNETYCLLKVLQFQVSRRRNDEDYKLFLEEIALPIFQKKDEFMYIRMCYEQLGDYYYRKKQYKRSSECYCSANQVESSFI</sequence>
<dbReference type="InterPro" id="IPR019734">
    <property type="entry name" value="TPR_rpt"/>
</dbReference>